<comment type="caution">
    <text evidence="1">The sequence shown here is derived from an EMBL/GenBank/DDBJ whole genome shotgun (WGS) entry which is preliminary data.</text>
</comment>
<organism evidence="1 2">
    <name type="scientific">Pythium oligandrum</name>
    <name type="common">Mycoparasitic fungus</name>
    <dbReference type="NCBI Taxonomy" id="41045"/>
    <lineage>
        <taxon>Eukaryota</taxon>
        <taxon>Sar</taxon>
        <taxon>Stramenopiles</taxon>
        <taxon>Oomycota</taxon>
        <taxon>Peronosporomycetes</taxon>
        <taxon>Pythiales</taxon>
        <taxon>Pythiaceae</taxon>
        <taxon>Pythium</taxon>
    </lineage>
</organism>
<proteinExistence type="predicted"/>
<protein>
    <submittedName>
        <fullName evidence="1">Uncharacterized protein</fullName>
    </submittedName>
</protein>
<dbReference type="AlphaFoldDB" id="A0A8K1CU73"/>
<sequence>MAMWLTSQDGKDLKWGYPELGLGFVRSHACPCEVWIDNIKVLHEDNCVKKYPGVPASIPVDYSKCKGTCILKFCWLALHEPKWEVHKNCVKIQNNASA</sequence>
<evidence type="ECO:0000313" key="1">
    <source>
        <dbReference type="EMBL" id="TMW68711.1"/>
    </source>
</evidence>
<dbReference type="OrthoDB" id="162741at2759"/>
<reference evidence="1" key="1">
    <citation type="submission" date="2019-03" db="EMBL/GenBank/DDBJ databases">
        <title>Long read genome sequence of the mycoparasitic Pythium oligandrum ATCC 38472 isolated from sugarbeet rhizosphere.</title>
        <authorList>
            <person name="Gaulin E."/>
        </authorList>
    </citation>
    <scope>NUCLEOTIDE SEQUENCE</scope>
    <source>
        <strain evidence="1">ATCC 38472_TT</strain>
    </source>
</reference>
<dbReference type="Proteomes" id="UP000794436">
    <property type="component" value="Unassembled WGS sequence"/>
</dbReference>
<gene>
    <name evidence="1" type="ORF">Poli38472_006179</name>
</gene>
<name>A0A8K1CU73_PYTOL</name>
<keyword evidence="2" id="KW-1185">Reference proteome</keyword>
<accession>A0A8K1CU73</accession>
<evidence type="ECO:0000313" key="2">
    <source>
        <dbReference type="Proteomes" id="UP000794436"/>
    </source>
</evidence>
<dbReference type="EMBL" id="SPLM01000002">
    <property type="protein sequence ID" value="TMW68711.1"/>
    <property type="molecule type" value="Genomic_DNA"/>
</dbReference>